<keyword evidence="3" id="KW-1185">Reference proteome</keyword>
<dbReference type="EMBL" id="BAAATD010000016">
    <property type="protein sequence ID" value="GAA2631607.1"/>
    <property type="molecule type" value="Genomic_DNA"/>
</dbReference>
<keyword evidence="1" id="KW-0732">Signal</keyword>
<dbReference type="Proteomes" id="UP001501509">
    <property type="component" value="Unassembled WGS sequence"/>
</dbReference>
<evidence type="ECO:0000256" key="1">
    <source>
        <dbReference type="SAM" id="SignalP"/>
    </source>
</evidence>
<reference evidence="3" key="1">
    <citation type="journal article" date="2019" name="Int. J. Syst. Evol. Microbiol.">
        <title>The Global Catalogue of Microorganisms (GCM) 10K type strain sequencing project: providing services to taxonomists for standard genome sequencing and annotation.</title>
        <authorList>
            <consortium name="The Broad Institute Genomics Platform"/>
            <consortium name="The Broad Institute Genome Sequencing Center for Infectious Disease"/>
            <person name="Wu L."/>
            <person name="Ma J."/>
        </authorList>
    </citation>
    <scope>NUCLEOTIDE SEQUENCE [LARGE SCALE GENOMIC DNA]</scope>
    <source>
        <strain evidence="3">JCM 6833</strain>
    </source>
</reference>
<evidence type="ECO:0008006" key="4">
    <source>
        <dbReference type="Google" id="ProtNLM"/>
    </source>
</evidence>
<feature type="signal peptide" evidence="1">
    <location>
        <begin position="1"/>
        <end position="26"/>
    </location>
</feature>
<evidence type="ECO:0000313" key="3">
    <source>
        <dbReference type="Proteomes" id="UP001501509"/>
    </source>
</evidence>
<name>A0ABP6CYV2_9ACTN</name>
<evidence type="ECO:0000313" key="2">
    <source>
        <dbReference type="EMBL" id="GAA2631607.1"/>
    </source>
</evidence>
<sequence>MPPLRAVIAAAAVALAVTATSPAVHAAGPSDFPVPTYTCDQTVAGVKHKGWGWLNCAASNGAPVSGEVRGSFLIQSRTNSGPALACQQKQRDNYPSGRAQLPDQIIGFFCAPVFSG</sequence>
<proteinExistence type="predicted"/>
<dbReference type="RefSeq" id="WP_344547923.1">
    <property type="nucleotide sequence ID" value="NZ_BAAATD010000016.1"/>
</dbReference>
<comment type="caution">
    <text evidence="2">The sequence shown here is derived from an EMBL/GenBank/DDBJ whole genome shotgun (WGS) entry which is preliminary data.</text>
</comment>
<gene>
    <name evidence="2" type="ORF">GCM10010411_82180</name>
</gene>
<feature type="chain" id="PRO_5046570662" description="Secreted protein" evidence="1">
    <location>
        <begin position="27"/>
        <end position="116"/>
    </location>
</feature>
<accession>A0ABP6CYV2</accession>
<organism evidence="2 3">
    <name type="scientific">Actinomadura fulvescens</name>
    <dbReference type="NCBI Taxonomy" id="46160"/>
    <lineage>
        <taxon>Bacteria</taxon>
        <taxon>Bacillati</taxon>
        <taxon>Actinomycetota</taxon>
        <taxon>Actinomycetes</taxon>
        <taxon>Streptosporangiales</taxon>
        <taxon>Thermomonosporaceae</taxon>
        <taxon>Actinomadura</taxon>
    </lineage>
</organism>
<protein>
    <recommendedName>
        <fullName evidence="4">Secreted protein</fullName>
    </recommendedName>
</protein>